<evidence type="ECO:0000313" key="3">
    <source>
        <dbReference type="Proteomes" id="UP000554235"/>
    </source>
</evidence>
<evidence type="ECO:0000313" key="2">
    <source>
        <dbReference type="EMBL" id="KAF4471853.1"/>
    </source>
</evidence>
<sequence length="374" mass="41494">MAASDVDCSKLKELDDFSNYIDTVESQTQFVTSKLQECKAEICNAVYGTGNPDISGIGVAAGYILELALGVLLSLAVIFLRHKQKKGRAGEWNKIFISGLRVFFDSAAYFALALQLATIVVLVRKDYGISTDGLGAIEARIAQSVAVVSMMPLLYPVALLEPAPDSCADHVRHNARLLLLSSTVSLSFYPFLSRCIHAFGQSPIGNRKGSDVTPNDWGKVALMCFPGSFKDLTKSTTWKALPGLELTASLITYLFTFWLLAGLPSISHAPRRNEKGQHRPKETLSWRERVKEWFGDRLLVAILPLVVIFSLAVPLLVVIFRLRKLQEDLSENMGEEYEGQNWGFGQIVSIVLFFPVVVEMAYRWRFGETYGEGD</sequence>
<evidence type="ECO:0000256" key="1">
    <source>
        <dbReference type="SAM" id="Phobius"/>
    </source>
</evidence>
<feature type="transmembrane region" description="Helical" evidence="1">
    <location>
        <begin position="298"/>
        <end position="322"/>
    </location>
</feature>
<feature type="transmembrane region" description="Helical" evidence="1">
    <location>
        <begin position="60"/>
        <end position="81"/>
    </location>
</feature>
<protein>
    <submittedName>
        <fullName evidence="2">Uncharacterized protein</fullName>
    </submittedName>
</protein>
<name>A0A8H4LNP2_9HYPO</name>
<keyword evidence="3" id="KW-1185">Reference proteome</keyword>
<dbReference type="OrthoDB" id="4582561at2759"/>
<proteinExistence type="predicted"/>
<dbReference type="Proteomes" id="UP000554235">
    <property type="component" value="Unassembled WGS sequence"/>
</dbReference>
<feature type="transmembrane region" description="Helical" evidence="1">
    <location>
        <begin position="102"/>
        <end position="121"/>
    </location>
</feature>
<keyword evidence="1" id="KW-0472">Membrane</keyword>
<keyword evidence="1" id="KW-0812">Transmembrane</keyword>
<accession>A0A8H4LNP2</accession>
<feature type="transmembrane region" description="Helical" evidence="1">
    <location>
        <begin position="342"/>
        <end position="362"/>
    </location>
</feature>
<keyword evidence="1" id="KW-1133">Transmembrane helix</keyword>
<gene>
    <name evidence="2" type="ORF">FALBO_1219</name>
</gene>
<dbReference type="EMBL" id="JAADYS010000157">
    <property type="protein sequence ID" value="KAF4471853.1"/>
    <property type="molecule type" value="Genomic_DNA"/>
</dbReference>
<feature type="transmembrane region" description="Helical" evidence="1">
    <location>
        <begin position="246"/>
        <end position="266"/>
    </location>
</feature>
<reference evidence="2 3" key="1">
    <citation type="submission" date="2020-01" db="EMBL/GenBank/DDBJ databases">
        <title>Identification and distribution of gene clusters putatively required for synthesis of sphingolipid metabolism inhibitors in phylogenetically diverse species of the filamentous fungus Fusarium.</title>
        <authorList>
            <person name="Kim H.-S."/>
            <person name="Busman M."/>
            <person name="Brown D.W."/>
            <person name="Divon H."/>
            <person name="Uhlig S."/>
            <person name="Proctor R.H."/>
        </authorList>
    </citation>
    <scope>NUCLEOTIDE SEQUENCE [LARGE SCALE GENOMIC DNA]</scope>
    <source>
        <strain evidence="2 3">NRRL 20459</strain>
    </source>
</reference>
<organism evidence="2 3">
    <name type="scientific">Fusarium albosuccineum</name>
    <dbReference type="NCBI Taxonomy" id="1237068"/>
    <lineage>
        <taxon>Eukaryota</taxon>
        <taxon>Fungi</taxon>
        <taxon>Dikarya</taxon>
        <taxon>Ascomycota</taxon>
        <taxon>Pezizomycotina</taxon>
        <taxon>Sordariomycetes</taxon>
        <taxon>Hypocreomycetidae</taxon>
        <taxon>Hypocreales</taxon>
        <taxon>Nectriaceae</taxon>
        <taxon>Fusarium</taxon>
        <taxon>Fusarium decemcellulare species complex</taxon>
    </lineage>
</organism>
<comment type="caution">
    <text evidence="2">The sequence shown here is derived from an EMBL/GenBank/DDBJ whole genome shotgun (WGS) entry which is preliminary data.</text>
</comment>
<dbReference type="AlphaFoldDB" id="A0A8H4LNP2"/>